<dbReference type="PANTHER" id="PTHR37017:SF11">
    <property type="entry name" value="ESTERASE_LIPASE_THIOESTERASE DOMAIN-CONTAINING PROTEIN"/>
    <property type="match status" value="1"/>
</dbReference>
<dbReference type="InterPro" id="IPR052897">
    <property type="entry name" value="Sec-Metab_Biosynth_Hydrolase"/>
</dbReference>
<dbReference type="AlphaFoldDB" id="A0A1H1TZG6"/>
<keyword evidence="3" id="KW-1185">Reference proteome</keyword>
<dbReference type="Proteomes" id="UP000198983">
    <property type="component" value="Chromosome I"/>
</dbReference>
<dbReference type="SUPFAM" id="SSF53474">
    <property type="entry name" value="alpha/beta-Hydrolases"/>
    <property type="match status" value="1"/>
</dbReference>
<proteinExistence type="predicted"/>
<dbReference type="RefSeq" id="WP_092654623.1">
    <property type="nucleotide sequence ID" value="NZ_LT629732.1"/>
</dbReference>
<dbReference type="PANTHER" id="PTHR37017">
    <property type="entry name" value="AB HYDROLASE-1 DOMAIN-CONTAINING PROTEIN-RELATED"/>
    <property type="match status" value="1"/>
</dbReference>
<dbReference type="Pfam" id="PF12697">
    <property type="entry name" value="Abhydrolase_6"/>
    <property type="match status" value="1"/>
</dbReference>
<evidence type="ECO:0000259" key="1">
    <source>
        <dbReference type="Pfam" id="PF12697"/>
    </source>
</evidence>
<gene>
    <name evidence="2" type="ORF">SAMN04489717_3396</name>
</gene>
<feature type="domain" description="AB hydrolase-1" evidence="1">
    <location>
        <begin position="9"/>
        <end position="230"/>
    </location>
</feature>
<sequence>MSNEAISTVVLVHAAFADTSMWSSVVTELQNNAIPVLAPANPLRGLAYDADYTASFVRQLGGPVVLVGHSYGGAVITVAGMAENVVGLVYVAAHCLDVGESLDDLQGRYPAAPVTRHLRTMRFPLAGPSEPGVEDSISPDAFPSIFAPDLPPEIANVLAVSQRPLVRSAWSEPASAAAWKVKPAWALVATGDNSINPQAQRFAYERAGAFTVEVDASHAVPLSQPKAVADLVREAVKATSSS</sequence>
<dbReference type="Gene3D" id="3.40.50.1820">
    <property type="entry name" value="alpha/beta hydrolase"/>
    <property type="match status" value="1"/>
</dbReference>
<dbReference type="InterPro" id="IPR029058">
    <property type="entry name" value="AB_hydrolase_fold"/>
</dbReference>
<evidence type="ECO:0000313" key="3">
    <source>
        <dbReference type="Proteomes" id="UP000198983"/>
    </source>
</evidence>
<dbReference type="InterPro" id="IPR000073">
    <property type="entry name" value="AB_hydrolase_1"/>
</dbReference>
<accession>A0A1H1TZG6</accession>
<dbReference type="EMBL" id="LT629732">
    <property type="protein sequence ID" value="SDS65376.1"/>
    <property type="molecule type" value="Genomic_DNA"/>
</dbReference>
<dbReference type="STRING" id="117157.SAMN04489717_3396"/>
<protein>
    <submittedName>
        <fullName evidence="2">Pimeloyl-ACP methyl ester carboxylesterase</fullName>
    </submittedName>
</protein>
<organism evidence="2 3">
    <name type="scientific">Actinopolymorpha singaporensis</name>
    <dbReference type="NCBI Taxonomy" id="117157"/>
    <lineage>
        <taxon>Bacteria</taxon>
        <taxon>Bacillati</taxon>
        <taxon>Actinomycetota</taxon>
        <taxon>Actinomycetes</taxon>
        <taxon>Propionibacteriales</taxon>
        <taxon>Actinopolymorphaceae</taxon>
        <taxon>Actinopolymorpha</taxon>
    </lineage>
</organism>
<dbReference type="OrthoDB" id="64996at2"/>
<name>A0A1H1TZG6_9ACTN</name>
<dbReference type="GO" id="GO:0003824">
    <property type="term" value="F:catalytic activity"/>
    <property type="evidence" value="ECO:0007669"/>
    <property type="project" value="UniProtKB-ARBA"/>
</dbReference>
<evidence type="ECO:0000313" key="2">
    <source>
        <dbReference type="EMBL" id="SDS65376.1"/>
    </source>
</evidence>
<reference evidence="2 3" key="1">
    <citation type="submission" date="2016-10" db="EMBL/GenBank/DDBJ databases">
        <authorList>
            <person name="de Groot N.N."/>
        </authorList>
    </citation>
    <scope>NUCLEOTIDE SEQUENCE [LARGE SCALE GENOMIC DNA]</scope>
    <source>
        <strain evidence="2 3">DSM 22024</strain>
    </source>
</reference>